<sequence length="66" mass="7285">MREAGWTIKFEIVLEARIEFDVPGSEDVAAGVRALTPLDLAARKLLALADRWRDAASSAASRSTWR</sequence>
<name>A0ABS8XHU3_9BURK</name>
<protein>
    <submittedName>
        <fullName evidence="1">Uncharacterized protein</fullName>
    </submittedName>
</protein>
<accession>A0ABS8XHU3</accession>
<evidence type="ECO:0000313" key="1">
    <source>
        <dbReference type="EMBL" id="MCE4538139.1"/>
    </source>
</evidence>
<gene>
    <name evidence="1" type="ORF">LXT12_12850</name>
</gene>
<evidence type="ECO:0000313" key="2">
    <source>
        <dbReference type="Proteomes" id="UP001201463"/>
    </source>
</evidence>
<dbReference type="RefSeq" id="WP_233392588.1">
    <property type="nucleotide sequence ID" value="NZ_JAJTWT010000005.1"/>
</dbReference>
<reference evidence="1 2" key="1">
    <citation type="submission" date="2021-12" db="EMBL/GenBank/DDBJ databases">
        <title>Genome seq of p7.</title>
        <authorList>
            <person name="Seo T."/>
        </authorList>
    </citation>
    <scope>NUCLEOTIDE SEQUENCE [LARGE SCALE GENOMIC DNA]</scope>
    <source>
        <strain evidence="1 2">P7</strain>
    </source>
</reference>
<keyword evidence="2" id="KW-1185">Reference proteome</keyword>
<comment type="caution">
    <text evidence="1">The sequence shown here is derived from an EMBL/GenBank/DDBJ whole genome shotgun (WGS) entry which is preliminary data.</text>
</comment>
<organism evidence="1 2">
    <name type="scientific">Pelomonas caseinilytica</name>
    <dbReference type="NCBI Taxonomy" id="2906763"/>
    <lineage>
        <taxon>Bacteria</taxon>
        <taxon>Pseudomonadati</taxon>
        <taxon>Pseudomonadota</taxon>
        <taxon>Betaproteobacteria</taxon>
        <taxon>Burkholderiales</taxon>
        <taxon>Sphaerotilaceae</taxon>
        <taxon>Roseateles</taxon>
    </lineage>
</organism>
<dbReference type="EMBL" id="JAJTWT010000005">
    <property type="protein sequence ID" value="MCE4538139.1"/>
    <property type="molecule type" value="Genomic_DNA"/>
</dbReference>
<proteinExistence type="predicted"/>
<dbReference type="Proteomes" id="UP001201463">
    <property type="component" value="Unassembled WGS sequence"/>
</dbReference>